<dbReference type="Proteomes" id="UP001237642">
    <property type="component" value="Unassembled WGS sequence"/>
</dbReference>
<keyword evidence="2" id="KW-1185">Reference proteome</keyword>
<proteinExistence type="predicted"/>
<dbReference type="PANTHER" id="PTHR12484">
    <property type="entry name" value="B-LYMPHOCYTE ANTIGEN-RELATED"/>
    <property type="match status" value="1"/>
</dbReference>
<dbReference type="PANTHER" id="PTHR12484:SF4">
    <property type="entry name" value="A-KINASE ANCHOR PROTEIN 17A"/>
    <property type="match status" value="1"/>
</dbReference>
<dbReference type="InterPro" id="IPR056852">
    <property type="entry name" value="AK17A/B"/>
</dbReference>
<protein>
    <submittedName>
        <fullName evidence="1">Uncharacterized protein</fullName>
    </submittedName>
</protein>
<comment type="caution">
    <text evidence="1">The sequence shown here is derived from an EMBL/GenBank/DDBJ whole genome shotgun (WGS) entry which is preliminary data.</text>
</comment>
<name>A0AAD8MAQ1_9APIA</name>
<dbReference type="EMBL" id="JAUIZM010000009">
    <property type="protein sequence ID" value="KAK1366916.1"/>
    <property type="molecule type" value="Genomic_DNA"/>
</dbReference>
<evidence type="ECO:0000313" key="1">
    <source>
        <dbReference type="EMBL" id="KAK1366916.1"/>
    </source>
</evidence>
<evidence type="ECO:0000313" key="2">
    <source>
        <dbReference type="Proteomes" id="UP001237642"/>
    </source>
</evidence>
<reference evidence="1" key="1">
    <citation type="submission" date="2023-02" db="EMBL/GenBank/DDBJ databases">
        <title>Genome of toxic invasive species Heracleum sosnowskyi carries increased number of genes despite the absence of recent whole-genome duplications.</title>
        <authorList>
            <person name="Schelkunov M."/>
            <person name="Shtratnikova V."/>
            <person name="Makarenko M."/>
            <person name="Klepikova A."/>
            <person name="Omelchenko D."/>
            <person name="Novikova G."/>
            <person name="Obukhova E."/>
            <person name="Bogdanov V."/>
            <person name="Penin A."/>
            <person name="Logacheva M."/>
        </authorList>
    </citation>
    <scope>NUCLEOTIDE SEQUENCE</scope>
    <source>
        <strain evidence="1">Hsosn_3</strain>
        <tissue evidence="1">Leaf</tissue>
    </source>
</reference>
<gene>
    <name evidence="1" type="ORF">POM88_042477</name>
</gene>
<accession>A0AAD8MAQ1</accession>
<organism evidence="1 2">
    <name type="scientific">Heracleum sosnowskyi</name>
    <dbReference type="NCBI Taxonomy" id="360622"/>
    <lineage>
        <taxon>Eukaryota</taxon>
        <taxon>Viridiplantae</taxon>
        <taxon>Streptophyta</taxon>
        <taxon>Embryophyta</taxon>
        <taxon>Tracheophyta</taxon>
        <taxon>Spermatophyta</taxon>
        <taxon>Magnoliopsida</taxon>
        <taxon>eudicotyledons</taxon>
        <taxon>Gunneridae</taxon>
        <taxon>Pentapetalae</taxon>
        <taxon>asterids</taxon>
        <taxon>campanulids</taxon>
        <taxon>Apiales</taxon>
        <taxon>Apiaceae</taxon>
        <taxon>Apioideae</taxon>
        <taxon>apioid superclade</taxon>
        <taxon>Tordylieae</taxon>
        <taxon>Tordyliinae</taxon>
        <taxon>Heracleum</taxon>
    </lineage>
</organism>
<dbReference type="AlphaFoldDB" id="A0AAD8MAQ1"/>
<reference evidence="1" key="2">
    <citation type="submission" date="2023-05" db="EMBL/GenBank/DDBJ databases">
        <authorList>
            <person name="Schelkunov M.I."/>
        </authorList>
    </citation>
    <scope>NUCLEOTIDE SEQUENCE</scope>
    <source>
        <strain evidence="1">Hsosn_3</strain>
        <tissue evidence="1">Leaf</tissue>
    </source>
</reference>
<sequence>MTSNSLSLNSLSPTQTLDLPTSLTLTPRIKLLLTLHRADDSVKPLDEWLLKTSLINFFKSTFSLTLPLTDLHIVRFKDLKKRKREDPVAIGTLFIRDLGFLKLSKFEESEEEKEKEKVVERKFVEWRRNAAEKMDGIELSIVGDKFKLSVEVPVSDDFERMRKEWEELAAFGNRG</sequence>